<keyword evidence="1" id="KW-0472">Membrane</keyword>
<feature type="transmembrane region" description="Helical" evidence="1">
    <location>
        <begin position="6"/>
        <end position="25"/>
    </location>
</feature>
<accession>A0A8D8WZV6</accession>
<dbReference type="EMBL" id="HBUF01246322">
    <property type="protein sequence ID" value="CAG6678556.1"/>
    <property type="molecule type" value="Transcribed_RNA"/>
</dbReference>
<protein>
    <submittedName>
        <fullName evidence="2">Uncharacterized protein</fullName>
    </submittedName>
</protein>
<organism evidence="2">
    <name type="scientific">Cacopsylla melanoneura</name>
    <dbReference type="NCBI Taxonomy" id="428564"/>
    <lineage>
        <taxon>Eukaryota</taxon>
        <taxon>Metazoa</taxon>
        <taxon>Ecdysozoa</taxon>
        <taxon>Arthropoda</taxon>
        <taxon>Hexapoda</taxon>
        <taxon>Insecta</taxon>
        <taxon>Pterygota</taxon>
        <taxon>Neoptera</taxon>
        <taxon>Paraneoptera</taxon>
        <taxon>Hemiptera</taxon>
        <taxon>Sternorrhyncha</taxon>
        <taxon>Psylloidea</taxon>
        <taxon>Psyllidae</taxon>
        <taxon>Psyllinae</taxon>
        <taxon>Cacopsylla</taxon>
    </lineage>
</organism>
<dbReference type="AlphaFoldDB" id="A0A8D8WZV6"/>
<evidence type="ECO:0000256" key="1">
    <source>
        <dbReference type="SAM" id="Phobius"/>
    </source>
</evidence>
<keyword evidence="1" id="KW-0812">Transmembrane</keyword>
<evidence type="ECO:0000313" key="2">
    <source>
        <dbReference type="EMBL" id="CAG6678557.1"/>
    </source>
</evidence>
<sequence length="119" mass="14547">MQNTFLIFIYTYILTLLLLYTFEGFQRVIFQFLTPRMGGRDEEIRLFVYPFLLWIMIRLFESYLKVVMYFRRAVSSRLFNFLVPVCYLTINQVNFKFGGVQELQEYNNKIDQNFDKMKK</sequence>
<feature type="transmembrane region" description="Helical" evidence="1">
    <location>
        <begin position="46"/>
        <end position="70"/>
    </location>
</feature>
<dbReference type="EMBL" id="HBUF01246323">
    <property type="protein sequence ID" value="CAG6678557.1"/>
    <property type="molecule type" value="Transcribed_RNA"/>
</dbReference>
<keyword evidence="1" id="KW-1133">Transmembrane helix</keyword>
<proteinExistence type="predicted"/>
<name>A0A8D8WZV6_9HEMI</name>
<reference evidence="2" key="1">
    <citation type="submission" date="2021-05" db="EMBL/GenBank/DDBJ databases">
        <authorList>
            <person name="Alioto T."/>
            <person name="Alioto T."/>
            <person name="Gomez Garrido J."/>
        </authorList>
    </citation>
    <scope>NUCLEOTIDE SEQUENCE</scope>
</reference>